<dbReference type="InterPro" id="IPR041465">
    <property type="entry name" value="SfsA_N"/>
</dbReference>
<dbReference type="InterPro" id="IPR005224">
    <property type="entry name" value="SfsA"/>
</dbReference>
<feature type="domain" description="SfsA N-terminal OB" evidence="3">
    <location>
        <begin position="13"/>
        <end position="80"/>
    </location>
</feature>
<dbReference type="Proteomes" id="UP000664096">
    <property type="component" value="Unassembled WGS sequence"/>
</dbReference>
<accession>A0A939EGF3</accession>
<gene>
    <name evidence="1 4" type="primary">sfsA</name>
    <name evidence="4" type="ORF">JF539_12105</name>
</gene>
<dbReference type="GO" id="GO:0003677">
    <property type="term" value="F:DNA binding"/>
    <property type="evidence" value="ECO:0007669"/>
    <property type="project" value="InterPro"/>
</dbReference>
<evidence type="ECO:0000313" key="4">
    <source>
        <dbReference type="EMBL" id="MBN9671079.1"/>
    </source>
</evidence>
<dbReference type="AlphaFoldDB" id="A0A939EGF3"/>
<reference evidence="4" key="1">
    <citation type="submission" date="2020-12" db="EMBL/GenBank/DDBJ databases">
        <title>Oil enriched cultivation method for isolating marine PHA-producing bacteria.</title>
        <authorList>
            <person name="Zheng W."/>
            <person name="Yu S."/>
            <person name="Huang Y."/>
        </authorList>
    </citation>
    <scope>NUCLEOTIDE SEQUENCE</scope>
    <source>
        <strain evidence="4">SY-2-12</strain>
    </source>
</reference>
<dbReference type="Gene3D" id="3.40.1350.60">
    <property type="match status" value="1"/>
</dbReference>
<dbReference type="PANTHER" id="PTHR30545:SF2">
    <property type="entry name" value="SUGAR FERMENTATION STIMULATION PROTEIN A"/>
    <property type="match status" value="1"/>
</dbReference>
<dbReference type="CDD" id="cd22359">
    <property type="entry name" value="SfsA-like_bacterial"/>
    <property type="match status" value="1"/>
</dbReference>
<dbReference type="Pfam" id="PF03749">
    <property type="entry name" value="SfsA"/>
    <property type="match status" value="1"/>
</dbReference>
<proteinExistence type="inferred from homology"/>
<organism evidence="4 5">
    <name type="scientific">Roseibium aggregatum</name>
    <dbReference type="NCBI Taxonomy" id="187304"/>
    <lineage>
        <taxon>Bacteria</taxon>
        <taxon>Pseudomonadati</taxon>
        <taxon>Pseudomonadota</taxon>
        <taxon>Alphaproteobacteria</taxon>
        <taxon>Hyphomicrobiales</taxon>
        <taxon>Stappiaceae</taxon>
        <taxon>Roseibium</taxon>
    </lineage>
</organism>
<sequence length="234" mass="25327">MKFPAPLVSGRLVKRYKRFLADVVLDEDGAEVTAHCANPGSMLGLKEPGAPVWLSQSDNPKRKLKYSWEVIEADGALVGINTAHPNRLVEEALDAGRIAELAGYASLRREVKYGKNSRIDLLLEGAGGERTYVEVKNVHLMREPGLAEFPDSVTARGAKHLGELADMVGEGHRAAMVFLVQRPDCPRLNLASDIDPNYAAAFKAARAAGVEVYAIGCDVRLDGIDAVKPVEIVI</sequence>
<dbReference type="EMBL" id="JAEKJZ010000001">
    <property type="protein sequence ID" value="MBN9671079.1"/>
    <property type="molecule type" value="Genomic_DNA"/>
</dbReference>
<dbReference type="InterPro" id="IPR040452">
    <property type="entry name" value="SfsA_C"/>
</dbReference>
<evidence type="ECO:0000313" key="5">
    <source>
        <dbReference type="Proteomes" id="UP000664096"/>
    </source>
</evidence>
<protein>
    <recommendedName>
        <fullName evidence="1">Sugar fermentation stimulation protein homolog</fullName>
    </recommendedName>
</protein>
<dbReference type="HAMAP" id="MF_00095">
    <property type="entry name" value="SfsA"/>
    <property type="match status" value="1"/>
</dbReference>
<dbReference type="Pfam" id="PF17746">
    <property type="entry name" value="SfsA_N"/>
    <property type="match status" value="1"/>
</dbReference>
<evidence type="ECO:0000259" key="2">
    <source>
        <dbReference type="Pfam" id="PF03749"/>
    </source>
</evidence>
<dbReference type="RefSeq" id="WP_207140678.1">
    <property type="nucleotide sequence ID" value="NZ_JAEKJZ010000001.1"/>
</dbReference>
<comment type="similarity">
    <text evidence="1">Belongs to the SfsA family.</text>
</comment>
<comment type="caution">
    <text evidence="4">The sequence shown here is derived from an EMBL/GenBank/DDBJ whole genome shotgun (WGS) entry which is preliminary data.</text>
</comment>
<dbReference type="Gene3D" id="2.40.50.580">
    <property type="match status" value="1"/>
</dbReference>
<dbReference type="NCBIfam" id="TIGR00230">
    <property type="entry name" value="sfsA"/>
    <property type="match status" value="1"/>
</dbReference>
<name>A0A939EGF3_9HYPH</name>
<evidence type="ECO:0000256" key="1">
    <source>
        <dbReference type="HAMAP-Rule" id="MF_00095"/>
    </source>
</evidence>
<evidence type="ECO:0000259" key="3">
    <source>
        <dbReference type="Pfam" id="PF17746"/>
    </source>
</evidence>
<dbReference type="PANTHER" id="PTHR30545">
    <property type="entry name" value="SUGAR FERMENTATION STIMULATION PROTEIN A"/>
    <property type="match status" value="1"/>
</dbReference>
<feature type="domain" description="Sugar fermentation stimulation protein C-terminal" evidence="2">
    <location>
        <begin position="84"/>
        <end position="221"/>
    </location>
</feature>